<evidence type="ECO:0000313" key="8">
    <source>
        <dbReference type="EMBL" id="APU15542.1"/>
    </source>
</evidence>
<dbReference type="EMBL" id="CP016076">
    <property type="protein sequence ID" value="APU15542.1"/>
    <property type="molecule type" value="Genomic_DNA"/>
</dbReference>
<keyword evidence="9" id="KW-1185">Reference proteome</keyword>
<dbReference type="GO" id="GO:0016627">
    <property type="term" value="F:oxidoreductase activity, acting on the CH-CH group of donors"/>
    <property type="evidence" value="ECO:0007669"/>
    <property type="project" value="InterPro"/>
</dbReference>
<dbReference type="Pfam" id="PF11794">
    <property type="entry name" value="HpaB_N"/>
    <property type="match status" value="1"/>
</dbReference>
<dbReference type="Gene3D" id="1.20.140.10">
    <property type="entry name" value="Butyryl-CoA Dehydrogenase, subunit A, domain 3"/>
    <property type="match status" value="1"/>
</dbReference>
<dbReference type="FunFam" id="2.40.110.10:FF:000026">
    <property type="entry name" value="4-hydroxyphenylacetate 3-monooxygenase oxygenase component"/>
    <property type="match status" value="1"/>
</dbReference>
<dbReference type="InterPro" id="IPR024677">
    <property type="entry name" value="HpaB/PvcC"/>
</dbReference>
<feature type="domain" description="HpaB/PvcC/4-BUDH N-terminal" evidence="7">
    <location>
        <begin position="2"/>
        <end position="266"/>
    </location>
</feature>
<dbReference type="PIRSF" id="PIRSF500125">
    <property type="entry name" value="4_HPA_large"/>
    <property type="match status" value="1"/>
</dbReference>
<dbReference type="Proteomes" id="UP000185511">
    <property type="component" value="Chromosome"/>
</dbReference>
<dbReference type="InterPro" id="IPR004925">
    <property type="entry name" value="HpaB/PvcC/4-BUDH"/>
</dbReference>
<dbReference type="PANTHER" id="PTHR36117">
    <property type="entry name" value="4-HYDROXYPHENYLACETATE 3-MONOOXYGENASE-RELATED"/>
    <property type="match status" value="1"/>
</dbReference>
<feature type="binding site" evidence="5">
    <location>
        <begin position="142"/>
        <end position="144"/>
    </location>
    <ligand>
        <name>FAD</name>
        <dbReference type="ChEBI" id="CHEBI:57692"/>
    </ligand>
</feature>
<reference evidence="9" key="1">
    <citation type="submission" date="2016-06" db="EMBL/GenBank/DDBJ databases">
        <title>Complete genome sequence of Actinoalloteichus fjordicus DSM 46855 (=ADI127-17), type strain of the new species Actinoalloteichus fjordicus.</title>
        <authorList>
            <person name="Ruckert C."/>
            <person name="Nouioui I."/>
            <person name="Willmese J."/>
            <person name="van Wezel G."/>
            <person name="Klenk H.-P."/>
            <person name="Kalinowski J."/>
            <person name="Zotchev S.B."/>
        </authorList>
    </citation>
    <scope>NUCLEOTIDE SEQUENCE [LARGE SCALE GENOMIC DNA]</scope>
    <source>
        <strain evidence="9">ADI127-7</strain>
    </source>
</reference>
<dbReference type="EC" id="1.14.14.9" evidence="8"/>
<keyword evidence="3 8" id="KW-0560">Oxidoreductase</keyword>
<evidence type="ECO:0000256" key="1">
    <source>
        <dbReference type="ARBA" id="ARBA00022630"/>
    </source>
</evidence>
<dbReference type="PANTHER" id="PTHR36117:SF3">
    <property type="entry name" value="4-HYDROXYPHENYLACETATE 3-MONOOXYGENASE-RELATED"/>
    <property type="match status" value="1"/>
</dbReference>
<feature type="binding site" evidence="5">
    <location>
        <position position="183"/>
    </location>
    <ligand>
        <name>FAD</name>
        <dbReference type="ChEBI" id="CHEBI:57692"/>
    </ligand>
</feature>
<protein>
    <submittedName>
        <fullName evidence="8">4-hydroxyphenylacetate 3-monooxygenase oxygenase component</fullName>
        <ecNumber evidence="8">1.14.14.9</ecNumber>
    </submittedName>
</protein>
<dbReference type="InterPro" id="IPR024719">
    <property type="entry name" value="HpaB/PvcC/4-BUDH_C"/>
</dbReference>
<evidence type="ECO:0000256" key="2">
    <source>
        <dbReference type="ARBA" id="ARBA00022827"/>
    </source>
</evidence>
<dbReference type="InterPro" id="IPR036250">
    <property type="entry name" value="AcylCo_DH-like_C"/>
</dbReference>
<dbReference type="SUPFAM" id="SSF56645">
    <property type="entry name" value="Acyl-CoA dehydrogenase NM domain-like"/>
    <property type="match status" value="1"/>
</dbReference>
<dbReference type="Gene3D" id="1.10.3140.10">
    <property type="entry name" value="4-hydroxybutyryl-coa dehydratase, domain 1"/>
    <property type="match status" value="1"/>
</dbReference>
<evidence type="ECO:0000259" key="6">
    <source>
        <dbReference type="Pfam" id="PF03241"/>
    </source>
</evidence>
<dbReference type="InterPro" id="IPR009100">
    <property type="entry name" value="AcylCoA_DH/oxidase_NM_dom_sf"/>
</dbReference>
<keyword evidence="1" id="KW-0285">Flavoprotein</keyword>
<accession>A0AAC9LEZ4</accession>
<dbReference type="InterPro" id="IPR046373">
    <property type="entry name" value="Acyl-CoA_Oxase/DH_mid-dom_sf"/>
</dbReference>
<dbReference type="Gene3D" id="2.40.110.10">
    <property type="entry name" value="Butyryl-CoA Dehydrogenase, subunit A, domain 2"/>
    <property type="match status" value="1"/>
</dbReference>
<dbReference type="PIRSF" id="PIRSF000331">
    <property type="entry name" value="HpaA_HpaB"/>
    <property type="match status" value="1"/>
</dbReference>
<evidence type="ECO:0000256" key="3">
    <source>
        <dbReference type="ARBA" id="ARBA00023002"/>
    </source>
</evidence>
<keyword evidence="2 5" id="KW-0274">FAD</keyword>
<name>A0AAC9LEZ4_9PSEU</name>
<organism evidence="8 9">
    <name type="scientific">Actinoalloteichus fjordicus</name>
    <dbReference type="NCBI Taxonomy" id="1612552"/>
    <lineage>
        <taxon>Bacteria</taxon>
        <taxon>Bacillati</taxon>
        <taxon>Actinomycetota</taxon>
        <taxon>Actinomycetes</taxon>
        <taxon>Pseudonocardiales</taxon>
        <taxon>Pseudonocardiaceae</taxon>
        <taxon>Actinoalloteichus</taxon>
    </lineage>
</organism>
<dbReference type="GO" id="GO:0052881">
    <property type="term" value="F:4-hydroxyphenylacetate 3-monooxygenase activity"/>
    <property type="evidence" value="ECO:0007669"/>
    <property type="project" value="UniProtKB-EC"/>
</dbReference>
<dbReference type="AlphaFoldDB" id="A0AAC9LEZ4"/>
<sequence length="507" mass="56856">MTGDEYVESLRDDREVYLYGKRIADVTAHPAFRNPIRMTARLYDSLHDPDRRELLTAPVDSGGDGRTHRFFTTPHSADDLVADQRAIAEWARMSYGWLGRGPDYKASFLGTLGANADYYAPYSDNARRWYRESQEKVLYWNHAIVHPPVDRDRSPDEVADVFIHVEKETDQGLIVSGAKVVATAAVLTHYNFIAHYGLPVKKREFALVAAVATNAPGVKLICRPSYTASAAVLGSPFDYPLSSRLDENDTILVLDKVLIPWENVFIYGDLGKVQLFTGRSGFPERFTFHGCTRLAVKLEFLAGLLAKALEITGTADFRGVRARLGEVLAWRNLFWGLSDAAARNPVPWKNGSVLPNPQYGMAYRWFMQIGYPRIREIILQDVASGLIYVNSSVDDFADPDVRGYLDQYLRGSGGTDSVQRVKVMKLLWDAVGSEFAGRHELYERNYAGSHENTRLELLSAQLAGGEMDEYKAFVDSCLAEYDLDGWRVPDLASYDELRRAGTDLLGP</sequence>
<evidence type="ECO:0000256" key="4">
    <source>
        <dbReference type="ARBA" id="ARBA00061227"/>
    </source>
</evidence>
<dbReference type="InterPro" id="IPR024674">
    <property type="entry name" value="HpaB/PvcC/4-BUDH_N"/>
</dbReference>
<dbReference type="SUPFAM" id="SSF47203">
    <property type="entry name" value="Acyl-CoA dehydrogenase C-terminal domain-like"/>
    <property type="match status" value="1"/>
</dbReference>
<feature type="domain" description="HpaB/PvcC/4-BUDH C-terminal" evidence="6">
    <location>
        <begin position="275"/>
        <end position="474"/>
    </location>
</feature>
<gene>
    <name evidence="8" type="ORF">UA74_17570</name>
</gene>
<dbReference type="RefSeq" id="WP_232237301.1">
    <property type="nucleotide sequence ID" value="NZ_CP016076.1"/>
</dbReference>
<comment type="similarity">
    <text evidence="4">Belongs to the FADH(2)-utilizing monooxygenase family.</text>
</comment>
<dbReference type="KEGG" id="acad:UA74_17570"/>
<evidence type="ECO:0000313" key="9">
    <source>
        <dbReference type="Proteomes" id="UP000185511"/>
    </source>
</evidence>
<evidence type="ECO:0000259" key="7">
    <source>
        <dbReference type="Pfam" id="PF11794"/>
    </source>
</evidence>
<dbReference type="Pfam" id="PF03241">
    <property type="entry name" value="HpaB"/>
    <property type="match status" value="1"/>
</dbReference>
<evidence type="ECO:0000256" key="5">
    <source>
        <dbReference type="PIRSR" id="PIRSR000331-2"/>
    </source>
</evidence>
<proteinExistence type="inferred from homology"/>